<comment type="caution">
    <text evidence="1">The sequence shown here is derived from an EMBL/GenBank/DDBJ whole genome shotgun (WGS) entry which is preliminary data.</text>
</comment>
<dbReference type="EMBL" id="LAZR01011422">
    <property type="protein sequence ID" value="KKM61763.1"/>
    <property type="molecule type" value="Genomic_DNA"/>
</dbReference>
<name>A0A0F9IX04_9ZZZZ</name>
<reference evidence="1" key="1">
    <citation type="journal article" date="2015" name="Nature">
        <title>Complex archaea that bridge the gap between prokaryotes and eukaryotes.</title>
        <authorList>
            <person name="Spang A."/>
            <person name="Saw J.H."/>
            <person name="Jorgensen S.L."/>
            <person name="Zaremba-Niedzwiedzka K."/>
            <person name="Martijn J."/>
            <person name="Lind A.E."/>
            <person name="van Eijk R."/>
            <person name="Schleper C."/>
            <person name="Guy L."/>
            <person name="Ettema T.J."/>
        </authorList>
    </citation>
    <scope>NUCLEOTIDE SEQUENCE</scope>
</reference>
<sequence>MAKTQLRDLLERAQYQALLAENNRHATAKPYITARFKTLLNGLDFDGLTTCPECGAVMVIDEGPVFLRWICEGNENHSGAARL</sequence>
<accession>A0A0F9IX04</accession>
<dbReference type="AlphaFoldDB" id="A0A0F9IX04"/>
<gene>
    <name evidence="1" type="ORF">LCGC14_1528440</name>
</gene>
<proteinExistence type="predicted"/>
<evidence type="ECO:0000313" key="1">
    <source>
        <dbReference type="EMBL" id="KKM61763.1"/>
    </source>
</evidence>
<organism evidence="1">
    <name type="scientific">marine sediment metagenome</name>
    <dbReference type="NCBI Taxonomy" id="412755"/>
    <lineage>
        <taxon>unclassified sequences</taxon>
        <taxon>metagenomes</taxon>
        <taxon>ecological metagenomes</taxon>
    </lineage>
</organism>
<protein>
    <submittedName>
        <fullName evidence="1">Uncharacterized protein</fullName>
    </submittedName>
</protein>